<proteinExistence type="predicted"/>
<dbReference type="EMBL" id="JYDH01000026">
    <property type="protein sequence ID" value="KRY38353.1"/>
    <property type="molecule type" value="Genomic_DNA"/>
</dbReference>
<accession>A0A0V1BNB0</accession>
<dbReference type="AlphaFoldDB" id="A0A0V1BNB0"/>
<reference evidence="1 2" key="1">
    <citation type="submission" date="2015-01" db="EMBL/GenBank/DDBJ databases">
        <title>Evolution of Trichinella species and genotypes.</title>
        <authorList>
            <person name="Korhonen P.K."/>
            <person name="Edoardo P."/>
            <person name="Giuseppe L.R."/>
            <person name="Gasser R.B."/>
        </authorList>
    </citation>
    <scope>NUCLEOTIDE SEQUENCE [LARGE SCALE GENOMIC DNA]</scope>
    <source>
        <strain evidence="1">ISS3</strain>
    </source>
</reference>
<name>A0A0V1BNB0_TRISP</name>
<comment type="caution">
    <text evidence="1">The sequence shown here is derived from an EMBL/GenBank/DDBJ whole genome shotgun (WGS) entry which is preliminary data.</text>
</comment>
<dbReference type="OrthoDB" id="10338823at2759"/>
<dbReference type="InParanoid" id="A0A0V1BNB0"/>
<dbReference type="Proteomes" id="UP000054776">
    <property type="component" value="Unassembled WGS sequence"/>
</dbReference>
<organism evidence="1 2">
    <name type="scientific">Trichinella spiralis</name>
    <name type="common">Trichina worm</name>
    <dbReference type="NCBI Taxonomy" id="6334"/>
    <lineage>
        <taxon>Eukaryota</taxon>
        <taxon>Metazoa</taxon>
        <taxon>Ecdysozoa</taxon>
        <taxon>Nematoda</taxon>
        <taxon>Enoplea</taxon>
        <taxon>Dorylaimia</taxon>
        <taxon>Trichinellida</taxon>
        <taxon>Trichinellidae</taxon>
        <taxon>Trichinella</taxon>
    </lineage>
</organism>
<evidence type="ECO:0000313" key="1">
    <source>
        <dbReference type="EMBL" id="KRY38353.1"/>
    </source>
</evidence>
<protein>
    <submittedName>
        <fullName evidence="1">Uncharacterized protein</fullName>
    </submittedName>
</protein>
<evidence type="ECO:0000313" key="2">
    <source>
        <dbReference type="Proteomes" id="UP000054776"/>
    </source>
</evidence>
<gene>
    <name evidence="1" type="ORF">T01_8222</name>
</gene>
<keyword evidence="2" id="KW-1185">Reference proteome</keyword>
<sequence length="163" mass="18835">MLLRLINIFNKNWLNPLQISLLPLLMKRTITIDVMIFDVLAMTSRTCLLCIIFNKKLKLLLYLETVIFQRKERLKTCSIIVQKVRNYFMHTPLHPTLLCARCFLNFFFKITIPLMKLFKFVVQMTSAVDPIRSGAKCSGNAIICISDTLFDSACVVLVMVLKN</sequence>